<gene>
    <name evidence="6" type="ORF">O9H85_29040</name>
</gene>
<dbReference type="EMBL" id="JAQAGZ010000023">
    <property type="protein sequence ID" value="MCZ8516366.1"/>
    <property type="molecule type" value="Genomic_DNA"/>
</dbReference>
<feature type="transmembrane region" description="Helical" evidence="5">
    <location>
        <begin position="79"/>
        <end position="99"/>
    </location>
</feature>
<keyword evidence="3 5" id="KW-1133">Transmembrane helix</keyword>
<evidence type="ECO:0000313" key="7">
    <source>
        <dbReference type="Proteomes" id="UP001527882"/>
    </source>
</evidence>
<evidence type="ECO:0000256" key="5">
    <source>
        <dbReference type="SAM" id="Phobius"/>
    </source>
</evidence>
<dbReference type="PANTHER" id="PTHR37306:SF1">
    <property type="entry name" value="COLICIN V PRODUCTION PROTEIN"/>
    <property type="match status" value="1"/>
</dbReference>
<sequence length="189" mass="20731">MNGLDWAVLVIAAAGTVLGYSRGFVGQLISFVGLFIAYLAAFAFYDKLAPLVRDTLALSGYETYQKYEFLTKGLHLDTYVYNGLAFAILFFGVKLAFSVAGRLLNWLASVPGLKLINQWSGALLGFVEASLLIVVAVYVMTVVPNDTAQRLLKQSVTAPYLLEHTPLVTGKLQELWEKTELNSSSKVKI</sequence>
<evidence type="ECO:0000256" key="1">
    <source>
        <dbReference type="ARBA" id="ARBA00004141"/>
    </source>
</evidence>
<evidence type="ECO:0000256" key="2">
    <source>
        <dbReference type="ARBA" id="ARBA00022692"/>
    </source>
</evidence>
<keyword evidence="4 5" id="KW-0472">Membrane</keyword>
<dbReference type="Proteomes" id="UP001527882">
    <property type="component" value="Unassembled WGS sequence"/>
</dbReference>
<dbReference type="PANTHER" id="PTHR37306">
    <property type="entry name" value="COLICIN V PRODUCTION PROTEIN"/>
    <property type="match status" value="1"/>
</dbReference>
<accession>A0ABT4QI14</accession>
<organism evidence="6 7">
    <name type="scientific">Paenibacillus gyeongsangnamensis</name>
    <dbReference type="NCBI Taxonomy" id="3388067"/>
    <lineage>
        <taxon>Bacteria</taxon>
        <taxon>Bacillati</taxon>
        <taxon>Bacillota</taxon>
        <taxon>Bacilli</taxon>
        <taxon>Bacillales</taxon>
        <taxon>Paenibacillaceae</taxon>
        <taxon>Paenibacillus</taxon>
    </lineage>
</organism>
<dbReference type="RefSeq" id="WP_269884899.1">
    <property type="nucleotide sequence ID" value="NZ_JAQAGZ010000023.1"/>
</dbReference>
<feature type="transmembrane region" description="Helical" evidence="5">
    <location>
        <begin position="29"/>
        <end position="45"/>
    </location>
</feature>
<protein>
    <submittedName>
        <fullName evidence="6">CvpA family protein</fullName>
    </submittedName>
</protein>
<feature type="transmembrane region" description="Helical" evidence="5">
    <location>
        <begin position="119"/>
        <end position="143"/>
    </location>
</feature>
<keyword evidence="7" id="KW-1185">Reference proteome</keyword>
<dbReference type="InterPro" id="IPR003825">
    <property type="entry name" value="Colicin-V_CvpA"/>
</dbReference>
<evidence type="ECO:0000256" key="3">
    <source>
        <dbReference type="ARBA" id="ARBA00022989"/>
    </source>
</evidence>
<evidence type="ECO:0000313" key="6">
    <source>
        <dbReference type="EMBL" id="MCZ8516366.1"/>
    </source>
</evidence>
<keyword evidence="2 5" id="KW-0812">Transmembrane</keyword>
<reference evidence="6 7" key="1">
    <citation type="submission" date="2022-12" db="EMBL/GenBank/DDBJ databases">
        <title>Draft genome sequence of Paenibacillus sp. dW9.</title>
        <authorList>
            <person name="Choi E.-W."/>
            <person name="Kim D.-U."/>
        </authorList>
    </citation>
    <scope>NUCLEOTIDE SEQUENCE [LARGE SCALE GENOMIC DNA]</scope>
    <source>
        <strain evidence="7">dW9</strain>
    </source>
</reference>
<dbReference type="Pfam" id="PF02674">
    <property type="entry name" value="Colicin_V"/>
    <property type="match status" value="1"/>
</dbReference>
<comment type="caution">
    <text evidence="6">The sequence shown here is derived from an EMBL/GenBank/DDBJ whole genome shotgun (WGS) entry which is preliminary data.</text>
</comment>
<proteinExistence type="predicted"/>
<comment type="subcellular location">
    <subcellularLocation>
        <location evidence="1">Membrane</location>
        <topology evidence="1">Multi-pass membrane protein</topology>
    </subcellularLocation>
</comment>
<evidence type="ECO:0000256" key="4">
    <source>
        <dbReference type="ARBA" id="ARBA00023136"/>
    </source>
</evidence>
<name>A0ABT4QI14_9BACL</name>